<protein>
    <submittedName>
        <fullName evidence="1">Uncharacterized protein</fullName>
    </submittedName>
</protein>
<dbReference type="GeneID" id="69966792"/>
<gene>
    <name evidence="1" type="ORF">CIK00_03350</name>
</gene>
<organism evidence="1 2">
    <name type="scientific">Photobacterium carnosum</name>
    <dbReference type="NCBI Taxonomy" id="2023717"/>
    <lineage>
        <taxon>Bacteria</taxon>
        <taxon>Pseudomonadati</taxon>
        <taxon>Pseudomonadota</taxon>
        <taxon>Gammaproteobacteria</taxon>
        <taxon>Vibrionales</taxon>
        <taxon>Vibrionaceae</taxon>
        <taxon>Photobacterium</taxon>
    </lineage>
</organism>
<comment type="caution">
    <text evidence="1">The sequence shown here is derived from an EMBL/GenBank/DDBJ whole genome shotgun (WGS) entry which is preliminary data.</text>
</comment>
<keyword evidence="2" id="KW-1185">Reference proteome</keyword>
<proteinExistence type="predicted"/>
<sequence length="494" mass="55705">MKELRSTICVNENGALKSILIPELSSVPFLLETKEQIDDSLGFIRRELILSASEHNSNIVDLRGASVRKLNKHYEQTKTTSSLAFLSAFCVGGWDDDYNKNAAVAKFGLTISRINDDGLPNLSTGHPFCGCSNSALIFVKFLISIFHRLDVDCPAGKVTLVVNHPLLINILTKISNNIFEGDPGDKTNGLNWLECLCFLQRRYNDIRHRYTLVFLDSDIHASDYRSINNCDYYSEIATAERLSYLNSDHISTNREFSCNQLRTKLQHANIVGFLFNDGLYMSTNLLSDEKQGVKFPPFFGLDVLIINKQSFGFNRLIQNFQGELFAYSTVDVINNSSCTKGLSVWGVNNDELWKGAYLQASSENSMINTLSDIVWCIRKYHQRKQGKTIGIIIEDENLINFIYALRSGSTLNTSRITKSEYKYTVNYILRNLACCKNIYFIFAPKGSVDSLTNSAEGQRLASISAAKRNLQIIRVKYLDNDYVTLPDFVGGMNC</sequence>
<dbReference type="AlphaFoldDB" id="A0A2N4UWD4"/>
<name>A0A2N4UWD4_9GAMM</name>
<dbReference type="EMBL" id="NPIB01000002">
    <property type="protein sequence ID" value="PLC59318.1"/>
    <property type="molecule type" value="Genomic_DNA"/>
</dbReference>
<accession>A0A2N4UWD4</accession>
<evidence type="ECO:0000313" key="2">
    <source>
        <dbReference type="Proteomes" id="UP000234420"/>
    </source>
</evidence>
<dbReference type="Proteomes" id="UP000234420">
    <property type="component" value="Unassembled WGS sequence"/>
</dbReference>
<evidence type="ECO:0000313" key="1">
    <source>
        <dbReference type="EMBL" id="PLC59318.1"/>
    </source>
</evidence>
<reference evidence="1 2" key="1">
    <citation type="journal article" date="2018" name="Syst. Appl. Microbiol.">
        <title>Photobacterium carnosum sp. nov., isolated from spoiled modified atmosphere packaged poultry meat.</title>
        <authorList>
            <person name="Hilgarth M."/>
            <person name="Fuertes S."/>
            <person name="Ehrmann M."/>
            <person name="Vogel R.F."/>
        </authorList>
    </citation>
    <scope>NUCLEOTIDE SEQUENCE [LARGE SCALE GENOMIC DNA]</scope>
    <source>
        <strain evidence="1 2">TMW 2.2021</strain>
    </source>
</reference>
<dbReference type="RefSeq" id="WP_101767519.1">
    <property type="nucleotide sequence ID" value="NZ_BPPU01000003.1"/>
</dbReference>